<feature type="domain" description="Enoyl reductase (ER)" evidence="6">
    <location>
        <begin position="13"/>
        <end position="332"/>
    </location>
</feature>
<dbReference type="GO" id="GO:0016491">
    <property type="term" value="F:oxidoreductase activity"/>
    <property type="evidence" value="ECO:0007669"/>
    <property type="project" value="UniProtKB-KW"/>
</dbReference>
<dbReference type="InterPro" id="IPR013149">
    <property type="entry name" value="ADH-like_C"/>
</dbReference>
<dbReference type="InterPro" id="IPR050700">
    <property type="entry name" value="YIM1/Zinc_Alcohol_DH_Fams"/>
</dbReference>
<dbReference type="EMBL" id="CP147247">
    <property type="protein sequence ID" value="WYJ92139.1"/>
    <property type="molecule type" value="Genomic_DNA"/>
</dbReference>
<evidence type="ECO:0000256" key="4">
    <source>
        <dbReference type="ARBA" id="ARBA00023002"/>
    </source>
</evidence>
<keyword evidence="3 5" id="KW-0862">Zinc</keyword>
<organism evidence="7">
    <name type="scientific">Candidatus Enterococcus clewellii</name>
    <dbReference type="NCBI Taxonomy" id="1834193"/>
    <lineage>
        <taxon>Bacteria</taxon>
        <taxon>Bacillati</taxon>
        <taxon>Bacillota</taxon>
        <taxon>Bacilli</taxon>
        <taxon>Lactobacillales</taxon>
        <taxon>Enterococcaceae</taxon>
        <taxon>Enterococcus</taxon>
    </lineage>
</organism>
<evidence type="ECO:0000313" key="8">
    <source>
        <dbReference type="EMBL" id="WYJ92139.1"/>
    </source>
</evidence>
<name>A0A242K6H4_9ENTE</name>
<dbReference type="InterPro" id="IPR014182">
    <property type="entry name" value="ADH_Zn_typ-1"/>
</dbReference>
<evidence type="ECO:0000256" key="2">
    <source>
        <dbReference type="ARBA" id="ARBA00022723"/>
    </source>
</evidence>
<dbReference type="NCBIfam" id="TIGR02817">
    <property type="entry name" value="adh_fam_1"/>
    <property type="match status" value="1"/>
</dbReference>
<protein>
    <recommendedName>
        <fullName evidence="5">Zinc-type alcohol dehydrogenase-like protein</fullName>
    </recommendedName>
</protein>
<dbReference type="InterPro" id="IPR013154">
    <property type="entry name" value="ADH-like_N"/>
</dbReference>
<sequence length="335" mass="37567">MKAIILKRSEELGGTNYFEDTELEIPKLEQEKDLLIEVKGISVNPVDIKTSRKNLEEQDYRVLGWDAAGVVKEIGKAVTKFKVGDEVFYAGDYTRSGSNSQYQLVDERIVAKKPEQLSMAESAALPLTTLTAWEALFDRLKITEKDRGKKILIINGAGGVGSAAIQLAKHAGLEVITTASRIETLEWVNKMGADRVINHRQSLSEELKKIGVKELPYILCLYNPNIYWEEMAKVIEAQGQICSIVDADRPVDLSLLKNKSVTFSWEFMFTRSMYQTEDMGRQGEILAEIAALYDQRILNSTMTKHMHPIDAENIEDAHKLVGSGKMIGKLVLTGW</sequence>
<reference evidence="8" key="3">
    <citation type="submission" date="2024-03" db="EMBL/GenBank/DDBJ databases">
        <title>The Genome Sequence of Enterococcus sp. DIV0242b.</title>
        <authorList>
            <consortium name="The Broad Institute Genomics Platform"/>
            <consortium name="The Broad Institute Microbial Omics Core"/>
            <consortium name="The Broad Institute Genomic Center for Infectious Diseases"/>
            <person name="Earl A."/>
            <person name="Manson A."/>
            <person name="Gilmore M."/>
            <person name="Schwartman J."/>
            <person name="Shea T."/>
            <person name="Abouelleil A."/>
            <person name="Cao P."/>
            <person name="Chapman S."/>
            <person name="Cusick C."/>
            <person name="Young S."/>
            <person name="Neafsey D."/>
            <person name="Nusbaum C."/>
            <person name="Birren B."/>
        </authorList>
    </citation>
    <scope>NUCLEOTIDE SEQUENCE</scope>
    <source>
        <strain evidence="8">9E7_DIV0242</strain>
    </source>
</reference>
<comment type="similarity">
    <text evidence="1 5">Belongs to the zinc-containing alcohol dehydrogenase family. Quinone oxidoreductase subfamily.</text>
</comment>
<dbReference type="SUPFAM" id="SSF51735">
    <property type="entry name" value="NAD(P)-binding Rossmann-fold domains"/>
    <property type="match status" value="1"/>
</dbReference>
<dbReference type="Proteomes" id="UP000195141">
    <property type="component" value="Chromosome"/>
</dbReference>
<dbReference type="AlphaFoldDB" id="A0A242K6H4"/>
<evidence type="ECO:0000313" key="7">
    <source>
        <dbReference type="EMBL" id="OTP15826.1"/>
    </source>
</evidence>
<gene>
    <name evidence="7" type="ORF">A5888_002040</name>
    <name evidence="8" type="ORF">A5888_003912</name>
</gene>
<dbReference type="InterPro" id="IPR036291">
    <property type="entry name" value="NAD(P)-bd_dom_sf"/>
</dbReference>
<reference evidence="8" key="2">
    <citation type="submission" date="2017-05" db="EMBL/GenBank/DDBJ databases">
        <authorList>
            <consortium name="The Broad Institute Genomics Platform"/>
            <consortium name="The Broad Institute Genomic Center for Infectious Diseases"/>
            <person name="Earl A."/>
            <person name="Manson A."/>
            <person name="Schwartman J."/>
            <person name="Gilmore M."/>
            <person name="Abouelleil A."/>
            <person name="Cao P."/>
            <person name="Chapman S."/>
            <person name="Cusick C."/>
            <person name="Shea T."/>
            <person name="Young S."/>
            <person name="Neafsey D."/>
            <person name="Nusbaum C."/>
            <person name="Birren B."/>
        </authorList>
    </citation>
    <scope>NUCLEOTIDE SEQUENCE</scope>
    <source>
        <strain evidence="8">9E7_DIV0242</strain>
    </source>
</reference>
<keyword evidence="9" id="KW-1185">Reference proteome</keyword>
<keyword evidence="4 5" id="KW-0560">Oxidoreductase</keyword>
<dbReference type="PANTHER" id="PTHR11695:SF294">
    <property type="entry name" value="RETICULON-4-INTERACTING PROTEIN 1, MITOCHONDRIAL"/>
    <property type="match status" value="1"/>
</dbReference>
<dbReference type="Gene3D" id="3.90.180.10">
    <property type="entry name" value="Medium-chain alcohol dehydrogenases, catalytic domain"/>
    <property type="match status" value="1"/>
</dbReference>
<dbReference type="Gene3D" id="3.40.50.720">
    <property type="entry name" value="NAD(P)-binding Rossmann-like Domain"/>
    <property type="match status" value="1"/>
</dbReference>
<dbReference type="EMBL" id="NGMM01000003">
    <property type="protein sequence ID" value="OTP15826.1"/>
    <property type="molecule type" value="Genomic_DNA"/>
</dbReference>
<evidence type="ECO:0000313" key="9">
    <source>
        <dbReference type="Proteomes" id="UP000195141"/>
    </source>
</evidence>
<dbReference type="RefSeq" id="WP_086349110.1">
    <property type="nucleotide sequence ID" value="NZ_CP147247.1"/>
</dbReference>
<dbReference type="Pfam" id="PF08240">
    <property type="entry name" value="ADH_N"/>
    <property type="match status" value="1"/>
</dbReference>
<evidence type="ECO:0000256" key="3">
    <source>
        <dbReference type="ARBA" id="ARBA00022833"/>
    </source>
</evidence>
<accession>A0A242K6H4</accession>
<dbReference type="SUPFAM" id="SSF50129">
    <property type="entry name" value="GroES-like"/>
    <property type="match status" value="1"/>
</dbReference>
<dbReference type="InterPro" id="IPR002364">
    <property type="entry name" value="Quin_OxRdtase/zeta-crystal_CS"/>
</dbReference>
<evidence type="ECO:0000259" key="6">
    <source>
        <dbReference type="SMART" id="SM00829"/>
    </source>
</evidence>
<dbReference type="CDD" id="cd08252">
    <property type="entry name" value="AL_MDR"/>
    <property type="match status" value="1"/>
</dbReference>
<dbReference type="OrthoDB" id="9792162at2"/>
<dbReference type="InterPro" id="IPR020843">
    <property type="entry name" value="ER"/>
</dbReference>
<dbReference type="SMART" id="SM00829">
    <property type="entry name" value="PKS_ER"/>
    <property type="match status" value="1"/>
</dbReference>
<dbReference type="Pfam" id="PF00107">
    <property type="entry name" value="ADH_zinc_N"/>
    <property type="match status" value="1"/>
</dbReference>
<reference evidence="7" key="1">
    <citation type="submission" date="2017-05" db="EMBL/GenBank/DDBJ databases">
        <title>The Genome Sequence of Enterococcus sp. 9E7_DIV0242.</title>
        <authorList>
            <consortium name="The Broad Institute Genomics Platform"/>
            <consortium name="The Broad Institute Genomic Center for Infectious Diseases"/>
            <person name="Earl A."/>
            <person name="Manson A."/>
            <person name="Schwartman J."/>
            <person name="Gilmore M."/>
            <person name="Abouelleil A."/>
            <person name="Cao P."/>
            <person name="Chapman S."/>
            <person name="Cusick C."/>
            <person name="Shea T."/>
            <person name="Young S."/>
            <person name="Neafsey D."/>
            <person name="Nusbaum C."/>
            <person name="Birren B."/>
        </authorList>
    </citation>
    <scope>NUCLEOTIDE SEQUENCE [LARGE SCALE GENOMIC DNA]</scope>
    <source>
        <strain evidence="7">9E7_DIV0242</strain>
    </source>
</reference>
<proteinExistence type="inferred from homology"/>
<dbReference type="InterPro" id="IPR011032">
    <property type="entry name" value="GroES-like_sf"/>
</dbReference>
<dbReference type="PANTHER" id="PTHR11695">
    <property type="entry name" value="ALCOHOL DEHYDROGENASE RELATED"/>
    <property type="match status" value="1"/>
</dbReference>
<dbReference type="GO" id="GO:0008270">
    <property type="term" value="F:zinc ion binding"/>
    <property type="evidence" value="ECO:0007669"/>
    <property type="project" value="InterPro"/>
</dbReference>
<dbReference type="PROSITE" id="PS01162">
    <property type="entry name" value="QOR_ZETA_CRYSTAL"/>
    <property type="match status" value="1"/>
</dbReference>
<evidence type="ECO:0000256" key="5">
    <source>
        <dbReference type="RuleBase" id="RU364000"/>
    </source>
</evidence>
<keyword evidence="2 5" id="KW-0479">Metal-binding</keyword>
<evidence type="ECO:0000256" key="1">
    <source>
        <dbReference type="ARBA" id="ARBA00010371"/>
    </source>
</evidence>